<dbReference type="Proteomes" id="UP000799779">
    <property type="component" value="Unassembled WGS sequence"/>
</dbReference>
<feature type="transmembrane region" description="Helical" evidence="1">
    <location>
        <begin position="33"/>
        <end position="51"/>
    </location>
</feature>
<dbReference type="GO" id="GO:0005742">
    <property type="term" value="C:mitochondrial outer membrane translocase complex"/>
    <property type="evidence" value="ECO:0007669"/>
    <property type="project" value="InterPro"/>
</dbReference>
<dbReference type="Pfam" id="PF17112">
    <property type="entry name" value="Tom6"/>
    <property type="match status" value="1"/>
</dbReference>
<keyword evidence="1" id="KW-0812">Transmembrane</keyword>
<evidence type="ECO:0000313" key="3">
    <source>
        <dbReference type="Proteomes" id="UP000799779"/>
    </source>
</evidence>
<evidence type="ECO:0000313" key="2">
    <source>
        <dbReference type="EMBL" id="KAF2000062.1"/>
    </source>
</evidence>
<organism evidence="2 3">
    <name type="scientific">Amniculicola lignicola CBS 123094</name>
    <dbReference type="NCBI Taxonomy" id="1392246"/>
    <lineage>
        <taxon>Eukaryota</taxon>
        <taxon>Fungi</taxon>
        <taxon>Dikarya</taxon>
        <taxon>Ascomycota</taxon>
        <taxon>Pezizomycotina</taxon>
        <taxon>Dothideomycetes</taxon>
        <taxon>Pleosporomycetidae</taxon>
        <taxon>Pleosporales</taxon>
        <taxon>Amniculicolaceae</taxon>
        <taxon>Amniculicola</taxon>
    </lineage>
</organism>
<accession>A0A6A5WEL0</accession>
<keyword evidence="1" id="KW-0472">Membrane</keyword>
<evidence type="ECO:0008006" key="4">
    <source>
        <dbReference type="Google" id="ProtNLM"/>
    </source>
</evidence>
<keyword evidence="3" id="KW-1185">Reference proteome</keyword>
<dbReference type="GO" id="GO:0030150">
    <property type="term" value="P:protein import into mitochondrial matrix"/>
    <property type="evidence" value="ECO:0007669"/>
    <property type="project" value="InterPro"/>
</dbReference>
<keyword evidence="1" id="KW-1133">Transmembrane helix</keyword>
<proteinExistence type="predicted"/>
<reference evidence="2" key="1">
    <citation type="journal article" date="2020" name="Stud. Mycol.">
        <title>101 Dothideomycetes genomes: a test case for predicting lifestyles and emergence of pathogens.</title>
        <authorList>
            <person name="Haridas S."/>
            <person name="Albert R."/>
            <person name="Binder M."/>
            <person name="Bloem J."/>
            <person name="Labutti K."/>
            <person name="Salamov A."/>
            <person name="Andreopoulos B."/>
            <person name="Baker S."/>
            <person name="Barry K."/>
            <person name="Bills G."/>
            <person name="Bluhm B."/>
            <person name="Cannon C."/>
            <person name="Castanera R."/>
            <person name="Culley D."/>
            <person name="Daum C."/>
            <person name="Ezra D."/>
            <person name="Gonzalez J."/>
            <person name="Henrissat B."/>
            <person name="Kuo A."/>
            <person name="Liang C."/>
            <person name="Lipzen A."/>
            <person name="Lutzoni F."/>
            <person name="Magnuson J."/>
            <person name="Mondo S."/>
            <person name="Nolan M."/>
            <person name="Ohm R."/>
            <person name="Pangilinan J."/>
            <person name="Park H.-J."/>
            <person name="Ramirez L."/>
            <person name="Alfaro M."/>
            <person name="Sun H."/>
            <person name="Tritt A."/>
            <person name="Yoshinaga Y."/>
            <person name="Zwiers L.-H."/>
            <person name="Turgeon B."/>
            <person name="Goodwin S."/>
            <person name="Spatafora J."/>
            <person name="Crous P."/>
            <person name="Grigoriev I."/>
        </authorList>
    </citation>
    <scope>NUCLEOTIDE SEQUENCE</scope>
    <source>
        <strain evidence="2">CBS 123094</strain>
    </source>
</reference>
<dbReference type="EMBL" id="ML977591">
    <property type="protein sequence ID" value="KAF2000062.1"/>
    <property type="molecule type" value="Genomic_DNA"/>
</dbReference>
<dbReference type="AlphaFoldDB" id="A0A6A5WEL0"/>
<protein>
    <recommendedName>
        <fullName evidence="4">TOM core complex subunit Tom6</fullName>
    </recommendedName>
</protein>
<sequence length="58" mass="6209">MPPKIQGKGRTVAEPSYAASIYQTIASSENRSVVTSIGMFAIGVAFLHSSWSELLLPI</sequence>
<evidence type="ECO:0000256" key="1">
    <source>
        <dbReference type="SAM" id="Phobius"/>
    </source>
</evidence>
<gene>
    <name evidence="2" type="ORF">P154DRAFT_522852</name>
</gene>
<name>A0A6A5WEL0_9PLEO</name>
<dbReference type="OrthoDB" id="5403997at2759"/>
<dbReference type="InterPro" id="IPR020266">
    <property type="entry name" value="Tom6"/>
</dbReference>